<keyword evidence="5" id="KW-0227">DNA damage</keyword>
<dbReference type="OMA" id="PMAVKPN"/>
<accession>I1IZC1</accession>
<evidence type="ECO:0000256" key="1">
    <source>
        <dbReference type="ARBA" id="ARBA00004123"/>
    </source>
</evidence>
<feature type="compositionally biased region" description="Basic and acidic residues" evidence="11">
    <location>
        <begin position="717"/>
        <end position="729"/>
    </location>
</feature>
<dbReference type="CDD" id="cd20404">
    <property type="entry name" value="Tudor_Agenet_AtEML-like"/>
    <property type="match status" value="1"/>
</dbReference>
<comment type="subcellular location">
    <subcellularLocation>
        <location evidence="1">Nucleus</location>
    </subcellularLocation>
</comment>
<feature type="compositionally biased region" description="Basic and acidic residues" evidence="11">
    <location>
        <begin position="257"/>
        <end position="277"/>
    </location>
</feature>
<evidence type="ECO:0000313" key="12">
    <source>
        <dbReference type="EMBL" id="KQJ83406.1"/>
    </source>
</evidence>
<evidence type="ECO:0000256" key="6">
    <source>
        <dbReference type="ARBA" id="ARBA00022776"/>
    </source>
</evidence>
<dbReference type="Proteomes" id="UP000008810">
    <property type="component" value="Chromosome 5"/>
</dbReference>
<feature type="region of interest" description="Disordered" evidence="11">
    <location>
        <begin position="254"/>
        <end position="573"/>
    </location>
</feature>
<dbReference type="GeneID" id="100825062"/>
<dbReference type="GO" id="GO:0000785">
    <property type="term" value="C:chromatin"/>
    <property type="evidence" value="ECO:0000318"/>
    <property type="project" value="GO_Central"/>
</dbReference>
<dbReference type="Gramene" id="KQJ83406">
    <property type="protein sequence ID" value="KQJ83406"/>
    <property type="gene ID" value="BRADI_5g14790v3"/>
</dbReference>
<evidence type="ECO:0000256" key="8">
    <source>
        <dbReference type="ARBA" id="ARBA00023242"/>
    </source>
</evidence>
<dbReference type="GO" id="GO:0140670">
    <property type="term" value="F:cohesin unloader activity"/>
    <property type="evidence" value="ECO:0000318"/>
    <property type="project" value="GO_Central"/>
</dbReference>
<dbReference type="Gene3D" id="2.30.30.140">
    <property type="match status" value="1"/>
</dbReference>
<dbReference type="KEGG" id="bdi:100825062"/>
<dbReference type="InterPro" id="IPR039776">
    <property type="entry name" value="Pds5"/>
</dbReference>
<keyword evidence="7" id="KW-0234">DNA repair</keyword>
<evidence type="ECO:0000256" key="9">
    <source>
        <dbReference type="ARBA" id="ARBA00023306"/>
    </source>
</evidence>
<dbReference type="GO" id="GO:0007064">
    <property type="term" value="P:mitotic sister chromatid cohesion"/>
    <property type="evidence" value="ECO:0000318"/>
    <property type="project" value="GO_Central"/>
</dbReference>
<dbReference type="FunCoup" id="I1IZC1">
    <property type="interactions" value="144"/>
</dbReference>
<evidence type="ECO:0000256" key="3">
    <source>
        <dbReference type="ARBA" id="ARBA00022618"/>
    </source>
</evidence>
<dbReference type="SUPFAM" id="SSF48371">
    <property type="entry name" value="ARM repeat"/>
    <property type="match status" value="1"/>
</dbReference>
<feature type="compositionally biased region" description="Polar residues" evidence="11">
    <location>
        <begin position="730"/>
        <end position="752"/>
    </location>
</feature>
<dbReference type="InterPro" id="IPR016024">
    <property type="entry name" value="ARM-type_fold"/>
</dbReference>
<organism evidence="12">
    <name type="scientific">Brachypodium distachyon</name>
    <name type="common">Purple false brome</name>
    <name type="synonym">Trachynia distachya</name>
    <dbReference type="NCBI Taxonomy" id="15368"/>
    <lineage>
        <taxon>Eukaryota</taxon>
        <taxon>Viridiplantae</taxon>
        <taxon>Streptophyta</taxon>
        <taxon>Embryophyta</taxon>
        <taxon>Tracheophyta</taxon>
        <taxon>Spermatophyta</taxon>
        <taxon>Magnoliopsida</taxon>
        <taxon>Liliopsida</taxon>
        <taxon>Poales</taxon>
        <taxon>Poaceae</taxon>
        <taxon>BOP clade</taxon>
        <taxon>Pooideae</taxon>
        <taxon>Stipodae</taxon>
        <taxon>Brachypodieae</taxon>
        <taxon>Brachypodium</taxon>
    </lineage>
</organism>
<feature type="compositionally biased region" description="Basic and acidic residues" evidence="11">
    <location>
        <begin position="632"/>
        <end position="644"/>
    </location>
</feature>
<dbReference type="EnsemblPlants" id="KQJ83406">
    <property type="protein sequence ID" value="KQJ83406"/>
    <property type="gene ID" value="BRADI_5g14790v3"/>
</dbReference>
<dbReference type="ExpressionAtlas" id="I1IZC1">
    <property type="expression patterns" value="baseline and differential"/>
</dbReference>
<keyword evidence="6" id="KW-0498">Mitosis</keyword>
<reference evidence="12" key="2">
    <citation type="submission" date="2017-06" db="EMBL/GenBank/DDBJ databases">
        <title>WGS assembly of Brachypodium distachyon.</title>
        <authorList>
            <consortium name="The International Brachypodium Initiative"/>
            <person name="Lucas S."/>
            <person name="Harmon-Smith M."/>
            <person name="Lail K."/>
            <person name="Tice H."/>
            <person name="Grimwood J."/>
            <person name="Bruce D."/>
            <person name="Barry K."/>
            <person name="Shu S."/>
            <person name="Lindquist E."/>
            <person name="Wang M."/>
            <person name="Pitluck S."/>
            <person name="Vogel J.P."/>
            <person name="Garvin D.F."/>
            <person name="Mockler T.C."/>
            <person name="Schmutz J."/>
            <person name="Rokhsar D."/>
            <person name="Bevan M.W."/>
        </authorList>
    </citation>
    <scope>NUCLEOTIDE SEQUENCE</scope>
    <source>
        <strain evidence="12">Bd21</strain>
    </source>
</reference>
<evidence type="ECO:0000256" key="4">
    <source>
        <dbReference type="ARBA" id="ARBA00022737"/>
    </source>
</evidence>
<evidence type="ECO:0000313" key="14">
    <source>
        <dbReference type="Proteomes" id="UP000008810"/>
    </source>
</evidence>
<keyword evidence="14" id="KW-1185">Reference proteome</keyword>
<dbReference type="FunFam" id="2.30.30.140:FF:000033">
    <property type="entry name" value="Binding protein"/>
    <property type="match status" value="1"/>
</dbReference>
<sequence length="786" mass="85917">MAPEAAQMEVERRLRDIGARFSSLPEPNTELLSLLEEADTWLSRVDQSPPTSISNALRPTMEALTKKGLLNHPDPGVKVAVASCLTEVTRITAPEAPYEDDVMRDVFTAIVVEAFGNLDDMDSPSFAKRVSILETVAKVRSCVLMLDLECEDLIRDTFHHFFRTISSTHQENVSSSMETIMMYVIQESEAVHPDLASCLLQNLRKEKKDSFPASLTLAEKIVNLCPEKLKPVFIQLLQGTPLNLYSETVESLVEGSSHARDDKDDASGKDTVADKKLPQTTVSDKSPQEISKSEKDVNCPGQDESHPCSTLTPSLNNGGASADNVKAPNGPASSKQKPELLSDDKQTKVSDELIHSDKEAPEPVTAEPGKLSGISSKKSRKLDTSTEYEVTERSKVPSVNQGLVASGELSPETNDGKNELALETGNRAADDKSKPVDSTPAVDKPKRGRPPAAKSQEKKPVGKSQVSGLESKEVRSRSASGGRAKDGVKLSSRRSNVEESSKNQPKDRSNLQKEDTLSDEETDEDQSLKEMVSPKSFTKMEKSKAQPGDSGGSKRKRSQEAEEVPPSKKNKVLDGSLIGSRIKVWWPDDKKFYNGVVKKFDANSKKHKVVYDDGDIEILLLKDEKWEFITHSKQDSIDDSDLPKKRGRPKVLRSTNSMSNDDSPVTSARLKVKSAEKDAGETPKAGSSLRNEGGRLSRSSSKVSNKDEAVSTKSVNRSKDVAVSKHKESSVSNPKGPSTQKASDGSKSNGLSTKRRPREKEVSSEDEEQGSAKASIGNKRRRKVLN</sequence>
<feature type="compositionally biased region" description="Basic and acidic residues" evidence="11">
    <location>
        <begin position="336"/>
        <end position="361"/>
    </location>
</feature>
<evidence type="ECO:0000256" key="10">
    <source>
        <dbReference type="ARBA" id="ARBA00058864"/>
    </source>
</evidence>
<comment type="similarity">
    <text evidence="2">Belongs to the PDS5 family.</text>
</comment>
<dbReference type="AlphaFoldDB" id="I1IZC1"/>
<keyword evidence="8" id="KW-0539">Nucleus</keyword>
<feature type="compositionally biased region" description="Polar residues" evidence="11">
    <location>
        <begin position="278"/>
        <end position="290"/>
    </location>
</feature>
<dbReference type="Pfam" id="PF20168">
    <property type="entry name" value="PDS5"/>
    <property type="match status" value="1"/>
</dbReference>
<dbReference type="SUPFAM" id="SSF63748">
    <property type="entry name" value="Tudor/PWWP/MBT"/>
    <property type="match status" value="1"/>
</dbReference>
<dbReference type="PANTHER" id="PTHR12663">
    <property type="entry name" value="ANDROGEN INDUCED INHIBITOR OF PROLIFERATION AS3 / PDS5-RELATED"/>
    <property type="match status" value="1"/>
</dbReference>
<reference evidence="13" key="3">
    <citation type="submission" date="2018-08" db="UniProtKB">
        <authorList>
            <consortium name="EnsemblPlants"/>
        </authorList>
    </citation>
    <scope>IDENTIFICATION</scope>
    <source>
        <strain evidence="13">cv. Bd21</strain>
    </source>
</reference>
<evidence type="ECO:0000256" key="5">
    <source>
        <dbReference type="ARBA" id="ARBA00022763"/>
    </source>
</evidence>
<feature type="compositionally biased region" description="Polar residues" evidence="11">
    <location>
        <begin position="653"/>
        <end position="666"/>
    </location>
</feature>
<feature type="compositionally biased region" description="Basic and acidic residues" evidence="11">
    <location>
        <begin position="495"/>
        <end position="516"/>
    </location>
</feature>
<keyword evidence="4" id="KW-0677">Repeat</keyword>
<keyword evidence="3" id="KW-0132">Cell division</keyword>
<comment type="function">
    <text evidence="10">Cohesin cofactor dispensable during the meiotic division but playing an important role in DNA repair by homologous recombination (HR) probably by helping SMC5/SMC6 complex. Regulator of sister chromatid cohesion in mitosis which may stabilize cohesin complex association with chromatin. May couple sister chromatid cohesion during mitosis to DNA replication. Cohesion ensures that chromosome partitioning is accurate in both meiotic and mitotic cells and plays an important role in DNA repair.</text>
</comment>
<dbReference type="eggNOG" id="KOG1525">
    <property type="taxonomic scope" value="Eukaryota"/>
</dbReference>
<proteinExistence type="inferred from homology"/>
<dbReference type="GO" id="GO:0009556">
    <property type="term" value="P:microsporogenesis"/>
    <property type="evidence" value="ECO:0007669"/>
    <property type="project" value="UniProtKB-ARBA"/>
</dbReference>
<protein>
    <recommendedName>
        <fullName evidence="15">Tudor domain-containing protein</fullName>
    </recommendedName>
</protein>
<feature type="compositionally biased region" description="Polar residues" evidence="11">
    <location>
        <begin position="307"/>
        <end position="319"/>
    </location>
</feature>
<dbReference type="GO" id="GO:0051301">
    <property type="term" value="P:cell division"/>
    <property type="evidence" value="ECO:0007669"/>
    <property type="project" value="UniProtKB-KW"/>
</dbReference>
<reference evidence="12 13" key="1">
    <citation type="journal article" date="2010" name="Nature">
        <title>Genome sequencing and analysis of the model grass Brachypodium distachyon.</title>
        <authorList>
            <consortium name="International Brachypodium Initiative"/>
        </authorList>
    </citation>
    <scope>NUCLEOTIDE SEQUENCE [LARGE SCALE GENOMIC DNA]</scope>
    <source>
        <strain evidence="12 13">Bd21</strain>
    </source>
</reference>
<feature type="region of interest" description="Disordered" evidence="11">
    <location>
        <begin position="632"/>
        <end position="786"/>
    </location>
</feature>
<gene>
    <name evidence="13" type="primary">LOC100825062</name>
    <name evidence="12" type="ORF">BRADI_5g14790v3</name>
</gene>
<evidence type="ECO:0000256" key="2">
    <source>
        <dbReference type="ARBA" id="ARBA00006254"/>
    </source>
</evidence>
<evidence type="ECO:0000256" key="11">
    <source>
        <dbReference type="SAM" id="MobiDB-lite"/>
    </source>
</evidence>
<dbReference type="EMBL" id="CM000884">
    <property type="protein sequence ID" value="KQJ83406.1"/>
    <property type="molecule type" value="Genomic_DNA"/>
</dbReference>
<dbReference type="PANTHER" id="PTHR12663:SF3">
    <property type="entry name" value="SISTER CHROMATID COHESION PROTEIN PDS5 HOMOLOG C"/>
    <property type="match status" value="1"/>
</dbReference>
<keyword evidence="9" id="KW-0131">Cell cycle</keyword>
<evidence type="ECO:0008006" key="15">
    <source>
        <dbReference type="Google" id="ProtNLM"/>
    </source>
</evidence>
<dbReference type="GO" id="GO:0006281">
    <property type="term" value="P:DNA repair"/>
    <property type="evidence" value="ECO:0007669"/>
    <property type="project" value="UniProtKB-KW"/>
</dbReference>
<evidence type="ECO:0000256" key="7">
    <source>
        <dbReference type="ARBA" id="ARBA00023204"/>
    </source>
</evidence>
<dbReference type="OrthoDB" id="200660at2759"/>
<name>I1IZC1_BRADI</name>
<dbReference type="STRING" id="15368.I1IZC1"/>
<dbReference type="GO" id="GO:0035825">
    <property type="term" value="P:homologous recombination"/>
    <property type="evidence" value="ECO:0007669"/>
    <property type="project" value="UniProtKB-ARBA"/>
</dbReference>
<dbReference type="GO" id="GO:0005634">
    <property type="term" value="C:nucleus"/>
    <property type="evidence" value="ECO:0000318"/>
    <property type="project" value="GO_Central"/>
</dbReference>
<dbReference type="HOGENOM" id="CLU_008968_2_0_1"/>
<dbReference type="RefSeq" id="XP_003580083.1">
    <property type="nucleotide sequence ID" value="XM_003580035.4"/>
</dbReference>
<evidence type="ECO:0000313" key="13">
    <source>
        <dbReference type="EnsemblPlants" id="KQJ83406"/>
    </source>
</evidence>